<dbReference type="InterPro" id="IPR001870">
    <property type="entry name" value="B30.2/SPRY"/>
</dbReference>
<dbReference type="STRING" id="29172.A0A0D8Y9H7"/>
<dbReference type="PROSITE" id="PS50188">
    <property type="entry name" value="B302_SPRY"/>
    <property type="match status" value="1"/>
</dbReference>
<dbReference type="CDD" id="cd12879">
    <property type="entry name" value="SPRY3_RyR"/>
    <property type="match status" value="1"/>
</dbReference>
<dbReference type="SMART" id="SM00449">
    <property type="entry name" value="SPRY"/>
    <property type="match status" value="1"/>
</dbReference>
<feature type="domain" description="B30.2/SPRY" evidence="2">
    <location>
        <begin position="386"/>
        <end position="602"/>
    </location>
</feature>
<feature type="region of interest" description="Disordered" evidence="1">
    <location>
        <begin position="365"/>
        <end position="386"/>
    </location>
</feature>
<dbReference type="GO" id="GO:0042383">
    <property type="term" value="C:sarcolemma"/>
    <property type="evidence" value="ECO:0007669"/>
    <property type="project" value="TreeGrafter"/>
</dbReference>
<reference evidence="4" key="2">
    <citation type="journal article" date="2016" name="Sci. Rep.">
        <title>Dictyocaulus viviparus genome, variome and transcriptome elucidate lungworm biology and support future intervention.</title>
        <authorList>
            <person name="McNulty S.N."/>
            <person name="Strube C."/>
            <person name="Rosa B.A."/>
            <person name="Martin J.C."/>
            <person name="Tyagi R."/>
            <person name="Choi Y.J."/>
            <person name="Wang Q."/>
            <person name="Hallsworth Pepin K."/>
            <person name="Zhang X."/>
            <person name="Ozersky P."/>
            <person name="Wilson R.K."/>
            <person name="Sternberg P.W."/>
            <person name="Gasser R.B."/>
            <person name="Mitreva M."/>
        </authorList>
    </citation>
    <scope>NUCLEOTIDE SEQUENCE [LARGE SCALE GENOMIC DNA]</scope>
    <source>
        <strain evidence="4">HannoverDv2000</strain>
    </source>
</reference>
<dbReference type="PANTHER" id="PTHR46399:SF8">
    <property type="entry name" value="B30.2_SPRY DOMAIN-CONTAINING PROTEIN"/>
    <property type="match status" value="1"/>
</dbReference>
<dbReference type="GO" id="GO:0030018">
    <property type="term" value="C:Z disc"/>
    <property type="evidence" value="ECO:0007669"/>
    <property type="project" value="TreeGrafter"/>
</dbReference>
<dbReference type="OrthoDB" id="300855at2759"/>
<protein>
    <submittedName>
        <fullName evidence="3">SPRY domain protein</fullName>
    </submittedName>
</protein>
<dbReference type="Proteomes" id="UP000053766">
    <property type="component" value="Unassembled WGS sequence"/>
</dbReference>
<evidence type="ECO:0000313" key="4">
    <source>
        <dbReference type="Proteomes" id="UP000053766"/>
    </source>
</evidence>
<dbReference type="InterPro" id="IPR015925">
    <property type="entry name" value="Ryanodine_IP3_receptor"/>
</dbReference>
<proteinExistence type="predicted"/>
<evidence type="ECO:0000256" key="1">
    <source>
        <dbReference type="SAM" id="MobiDB-lite"/>
    </source>
</evidence>
<feature type="compositionally biased region" description="Basic and acidic residues" evidence="1">
    <location>
        <begin position="285"/>
        <end position="306"/>
    </location>
</feature>
<reference evidence="3 4" key="1">
    <citation type="submission" date="2013-11" db="EMBL/GenBank/DDBJ databases">
        <title>Draft genome of the bovine lungworm Dictyocaulus viviparus.</title>
        <authorList>
            <person name="Mitreva M."/>
        </authorList>
    </citation>
    <scope>NUCLEOTIDE SEQUENCE [LARGE SCALE GENOMIC DNA]</scope>
    <source>
        <strain evidence="3 4">HannoverDv2000</strain>
    </source>
</reference>
<dbReference type="Pfam" id="PF21119">
    <property type="entry name" value="RYDR_Jsol"/>
    <property type="match status" value="1"/>
</dbReference>
<dbReference type="AlphaFoldDB" id="A0A0D8Y9H7"/>
<feature type="compositionally biased region" description="Basic and acidic residues" evidence="1">
    <location>
        <begin position="250"/>
        <end position="259"/>
    </location>
</feature>
<dbReference type="GO" id="GO:0006941">
    <property type="term" value="P:striated muscle contraction"/>
    <property type="evidence" value="ECO:0007669"/>
    <property type="project" value="TreeGrafter"/>
</dbReference>
<gene>
    <name evidence="3" type="ORF">DICVIV_00328</name>
</gene>
<dbReference type="Gene3D" id="2.60.120.920">
    <property type="match status" value="1"/>
</dbReference>
<feature type="region of interest" description="Disordered" evidence="1">
    <location>
        <begin position="250"/>
        <end position="340"/>
    </location>
</feature>
<sequence>MSWLLHYEFLSFLLRNMYRAMPMWFAKQLARFEDISVGSLLELSRIPATGNSPPCLKLTQKAIIVESGPSEKATMEYIRLSLPVKCNETFLRNKDKETIRKMLSEFKPRNHSVVSQIRQPTIPQEFQDSKEGKKGFPNMMLGVKDLHESDEATSFRSKPASFDDDHENEPLAISQRRRVLTLMNYGLYSFDESVLTWLQIDGEKSNSWLHTIRFTNENHRNIDVVMFSVVSGSMANLSHEDRLAAEERLKEMVDREKPPKKSGGLLSRFRDSSHSRKKGSMANLSHEDRLAAEERLKEMVDREKPPKKSGGLLSRFRDSSHSRKKDIKGKEEKSVRLGGHKAHWRSLDTNSVDVVEAPLSGQKDVLASSDMPSTGPGRQMAARKSSLKKKKKKASFENFYPTSFFFIITNDLVVYGIEFLLKEHLVSNEKRGSQVPFDILADLQQQGDADAMAEHGDKVDEYYFGVRIFPGQDPSQVWVGWVTAQYHFYSPTFEKENVERRCLFAENNQQGSILESVEYRNSYMMNVAELLSHVPDATNAKVSGTLIGCIVDISVGELSFQAAGQNTGVKFKLEPGAMLFPAAFFTPTTAEILQFELGRIKYTYPISSAMFKSCHKSLIPFCPPRLTVQCLEPTYWARVPNETLRTTALKLSDIRGWSVLCDNPVRIMSVYVPEKDESFDILEMIEKPIFLDFHRQTLNLYCKLASHGNQKVAHILCGHVDEDQIMYAVKSHYLSGPMRQGYHDLLIAIHLQTHASARQSMSKEYVIPLCDELQNQNVFDPDSENRHVFSTYTSRCCSPSQRILSNIGRI</sequence>
<dbReference type="InterPro" id="IPR003877">
    <property type="entry name" value="SPRY_dom"/>
</dbReference>
<dbReference type="InterPro" id="IPR035762">
    <property type="entry name" value="SPRY3_RyR"/>
</dbReference>
<dbReference type="EMBL" id="KN716152">
    <property type="protein sequence ID" value="KJH53390.1"/>
    <property type="molecule type" value="Genomic_DNA"/>
</dbReference>
<name>A0A0D8Y9H7_DICVI</name>
<keyword evidence="4" id="KW-1185">Reference proteome</keyword>
<dbReference type="GO" id="GO:0014808">
    <property type="term" value="P:release of sequestered calcium ion into cytosol by sarcoplasmic reticulum"/>
    <property type="evidence" value="ECO:0007669"/>
    <property type="project" value="TreeGrafter"/>
</dbReference>
<dbReference type="GO" id="GO:0033017">
    <property type="term" value="C:sarcoplasmic reticulum membrane"/>
    <property type="evidence" value="ECO:0007669"/>
    <property type="project" value="TreeGrafter"/>
</dbReference>
<dbReference type="PANTHER" id="PTHR46399">
    <property type="entry name" value="B30.2/SPRY DOMAIN-CONTAINING PROTEIN"/>
    <property type="match status" value="1"/>
</dbReference>
<dbReference type="InterPro" id="IPR043136">
    <property type="entry name" value="B30.2/SPRY_sf"/>
</dbReference>
<dbReference type="Pfam" id="PF00622">
    <property type="entry name" value="SPRY"/>
    <property type="match status" value="1"/>
</dbReference>
<dbReference type="GO" id="GO:0034704">
    <property type="term" value="C:calcium channel complex"/>
    <property type="evidence" value="ECO:0007669"/>
    <property type="project" value="TreeGrafter"/>
</dbReference>
<evidence type="ECO:0000259" key="2">
    <source>
        <dbReference type="PROSITE" id="PS50188"/>
    </source>
</evidence>
<dbReference type="GO" id="GO:0005219">
    <property type="term" value="F:ryanodine-sensitive calcium-release channel activity"/>
    <property type="evidence" value="ECO:0007669"/>
    <property type="project" value="TreeGrafter"/>
</dbReference>
<accession>A0A0D8Y9H7</accession>
<dbReference type="InterPro" id="IPR048581">
    <property type="entry name" value="RYDR_Jsol"/>
</dbReference>
<organism evidence="3 4">
    <name type="scientific">Dictyocaulus viviparus</name>
    <name type="common">Bovine lungworm</name>
    <dbReference type="NCBI Taxonomy" id="29172"/>
    <lineage>
        <taxon>Eukaryota</taxon>
        <taxon>Metazoa</taxon>
        <taxon>Ecdysozoa</taxon>
        <taxon>Nematoda</taxon>
        <taxon>Chromadorea</taxon>
        <taxon>Rhabditida</taxon>
        <taxon>Rhabditina</taxon>
        <taxon>Rhabditomorpha</taxon>
        <taxon>Strongyloidea</taxon>
        <taxon>Metastrongylidae</taxon>
        <taxon>Dictyocaulus</taxon>
    </lineage>
</organism>
<dbReference type="GO" id="GO:0005790">
    <property type="term" value="C:smooth endoplasmic reticulum"/>
    <property type="evidence" value="ECO:0007669"/>
    <property type="project" value="TreeGrafter"/>
</dbReference>
<evidence type="ECO:0000313" key="3">
    <source>
        <dbReference type="EMBL" id="KJH53390.1"/>
    </source>
</evidence>